<keyword evidence="7" id="KW-1185">Reference proteome</keyword>
<dbReference type="GO" id="GO:0003729">
    <property type="term" value="F:mRNA binding"/>
    <property type="evidence" value="ECO:0007669"/>
    <property type="project" value="TreeGrafter"/>
</dbReference>
<dbReference type="InterPro" id="IPR018222">
    <property type="entry name" value="Nuclear_transport_factor_2_euk"/>
</dbReference>
<dbReference type="PANTHER" id="PTHR10693:SF20">
    <property type="entry name" value="AT27578P"/>
    <property type="match status" value="1"/>
</dbReference>
<evidence type="ECO:0000256" key="1">
    <source>
        <dbReference type="ARBA" id="ARBA00022884"/>
    </source>
</evidence>
<evidence type="ECO:0000259" key="5">
    <source>
        <dbReference type="PROSITE" id="PS50177"/>
    </source>
</evidence>
<dbReference type="GO" id="GO:0005829">
    <property type="term" value="C:cytosol"/>
    <property type="evidence" value="ECO:0007669"/>
    <property type="project" value="TreeGrafter"/>
</dbReference>
<organism evidence="6 7">
    <name type="scientific">Thamnidium elegans</name>
    <dbReference type="NCBI Taxonomy" id="101142"/>
    <lineage>
        <taxon>Eukaryota</taxon>
        <taxon>Fungi</taxon>
        <taxon>Fungi incertae sedis</taxon>
        <taxon>Mucoromycota</taxon>
        <taxon>Mucoromycotina</taxon>
        <taxon>Mucoromycetes</taxon>
        <taxon>Mucorales</taxon>
        <taxon>Mucorineae</taxon>
        <taxon>Mucoraceae</taxon>
        <taxon>Thamnidium</taxon>
    </lineage>
</organism>
<feature type="domain" description="NTF2" evidence="5">
    <location>
        <begin position="23"/>
        <end position="139"/>
    </location>
</feature>
<evidence type="ECO:0000256" key="3">
    <source>
        <dbReference type="SAM" id="MobiDB-lite"/>
    </source>
</evidence>
<comment type="caution">
    <text evidence="6">The sequence shown here is derived from an EMBL/GenBank/DDBJ whole genome shotgun (WGS) entry which is preliminary data.</text>
</comment>
<accession>A0A8H7VQ79</accession>
<dbReference type="GO" id="GO:0016579">
    <property type="term" value="P:protein deubiquitination"/>
    <property type="evidence" value="ECO:0007669"/>
    <property type="project" value="TreeGrafter"/>
</dbReference>
<name>A0A8H7VQ79_9FUNG</name>
<dbReference type="EMBL" id="JAEPRE010000324">
    <property type="protein sequence ID" value="KAG2229010.1"/>
    <property type="molecule type" value="Genomic_DNA"/>
</dbReference>
<dbReference type="CDD" id="cd00780">
    <property type="entry name" value="NTF2"/>
    <property type="match status" value="1"/>
</dbReference>
<dbReference type="FunFam" id="3.10.450.50:FF:000003">
    <property type="entry name" value="Nuclear transport factor 2 family protein"/>
    <property type="match status" value="1"/>
</dbReference>
<dbReference type="InterPro" id="IPR000504">
    <property type="entry name" value="RRM_dom"/>
</dbReference>
<dbReference type="PANTHER" id="PTHR10693">
    <property type="entry name" value="RAS GTPASE-ACTIVATING PROTEIN-BINDING PROTEIN"/>
    <property type="match status" value="1"/>
</dbReference>
<protein>
    <submittedName>
        <fullName evidence="6">Uncharacterized protein</fullName>
    </submittedName>
</protein>
<dbReference type="Pfam" id="PF02136">
    <property type="entry name" value="NTF2"/>
    <property type="match status" value="1"/>
</dbReference>
<evidence type="ECO:0000256" key="2">
    <source>
        <dbReference type="PROSITE-ProRule" id="PRU00176"/>
    </source>
</evidence>
<dbReference type="SUPFAM" id="SSF54928">
    <property type="entry name" value="RNA-binding domain, RBD"/>
    <property type="match status" value="1"/>
</dbReference>
<dbReference type="GO" id="GO:1990861">
    <property type="term" value="C:Ubp3-Bre5 deubiquitination complex"/>
    <property type="evidence" value="ECO:0007669"/>
    <property type="project" value="TreeGrafter"/>
</dbReference>
<proteinExistence type="predicted"/>
<evidence type="ECO:0000259" key="4">
    <source>
        <dbReference type="PROSITE" id="PS50102"/>
    </source>
</evidence>
<dbReference type="PROSITE" id="PS50177">
    <property type="entry name" value="NTF2_DOMAIN"/>
    <property type="match status" value="1"/>
</dbReference>
<feature type="domain" description="RRM" evidence="4">
    <location>
        <begin position="269"/>
        <end position="339"/>
    </location>
</feature>
<dbReference type="InterPro" id="IPR002075">
    <property type="entry name" value="NTF2_dom"/>
</dbReference>
<dbReference type="InterPro" id="IPR035979">
    <property type="entry name" value="RBD_domain_sf"/>
</dbReference>
<dbReference type="Pfam" id="PF00076">
    <property type="entry name" value="RRM_1"/>
    <property type="match status" value="1"/>
</dbReference>
<dbReference type="InterPro" id="IPR039539">
    <property type="entry name" value="Ras_GTPase_bind_prot"/>
</dbReference>
<dbReference type="SMART" id="SM00360">
    <property type="entry name" value="RRM"/>
    <property type="match status" value="1"/>
</dbReference>
<sequence length="381" mass="43200">MTIEQVHSTKSNSEVNKVNPRDIGLIFAREYYTFLNKKPNRLHAFYGADSLLVRGDEGEPVPMVKGQEEIRKKIEELDFDNCKVLVTQVDSQVSANEGVLISVLGEITNKDQPSQKFTETFFLAPQPNGYYVLNNIFRFLKDKVDINYYSCEEEEVTEELVNSVEIPQTNGKSKEVETTINAEEVPKIKKVTREVTEDPHVPSSTVNINHVVLPVATETNKQHYYKDMSNNYNRDQRTFQKPIANKSWATLAASNANEALLDHHRIKDTQIFVKNVTSSMTEEQLGTAFNQFGTIKTVSISQNRTCAFIEFESIDSTHRALEHRKVTIGTGVVIAEERRPPKNRNTFDNNRRFQQNRRGSTNAGGLNPSKRGTGVVSNVQK</sequence>
<dbReference type="InterPro" id="IPR012677">
    <property type="entry name" value="Nucleotide-bd_a/b_plait_sf"/>
</dbReference>
<dbReference type="CDD" id="cd00590">
    <property type="entry name" value="RRM_SF"/>
    <property type="match status" value="1"/>
</dbReference>
<dbReference type="Proteomes" id="UP000613177">
    <property type="component" value="Unassembled WGS sequence"/>
</dbReference>
<keyword evidence="1 2" id="KW-0694">RNA-binding</keyword>
<dbReference type="GO" id="GO:1990904">
    <property type="term" value="C:ribonucleoprotein complex"/>
    <property type="evidence" value="ECO:0007669"/>
    <property type="project" value="TreeGrafter"/>
</dbReference>
<dbReference type="InterPro" id="IPR032710">
    <property type="entry name" value="NTF2-like_dom_sf"/>
</dbReference>
<evidence type="ECO:0000313" key="6">
    <source>
        <dbReference type="EMBL" id="KAG2229010.1"/>
    </source>
</evidence>
<dbReference type="Gene3D" id="3.10.450.50">
    <property type="match status" value="1"/>
</dbReference>
<dbReference type="Gene3D" id="3.30.70.330">
    <property type="match status" value="1"/>
</dbReference>
<gene>
    <name evidence="6" type="ORF">INT48_008683</name>
</gene>
<dbReference type="PROSITE" id="PS50102">
    <property type="entry name" value="RRM"/>
    <property type="match status" value="1"/>
</dbReference>
<feature type="region of interest" description="Disordered" evidence="3">
    <location>
        <begin position="337"/>
        <end position="381"/>
    </location>
</feature>
<dbReference type="GO" id="GO:0034517">
    <property type="term" value="P:ribophagy"/>
    <property type="evidence" value="ECO:0007669"/>
    <property type="project" value="TreeGrafter"/>
</dbReference>
<evidence type="ECO:0000313" key="7">
    <source>
        <dbReference type="Proteomes" id="UP000613177"/>
    </source>
</evidence>
<dbReference type="SUPFAM" id="SSF54427">
    <property type="entry name" value="NTF2-like"/>
    <property type="match status" value="1"/>
</dbReference>
<feature type="compositionally biased region" description="Low complexity" evidence="3">
    <location>
        <begin position="343"/>
        <end position="358"/>
    </location>
</feature>
<reference evidence="6" key="1">
    <citation type="submission" date="2021-01" db="EMBL/GenBank/DDBJ databases">
        <title>Metabolic potential, ecology and presence of endohyphal bacteria is reflected in genomic diversity of Mucoromycotina.</title>
        <authorList>
            <person name="Muszewska A."/>
            <person name="Okrasinska A."/>
            <person name="Steczkiewicz K."/>
            <person name="Drgas O."/>
            <person name="Orlowska M."/>
            <person name="Perlinska-Lenart U."/>
            <person name="Aleksandrzak-Piekarczyk T."/>
            <person name="Szatraj K."/>
            <person name="Zielenkiewicz U."/>
            <person name="Pilsyk S."/>
            <person name="Malc E."/>
            <person name="Mieczkowski P."/>
            <person name="Kruszewska J.S."/>
            <person name="Biernat P."/>
            <person name="Pawlowska J."/>
        </authorList>
    </citation>
    <scope>NUCLEOTIDE SEQUENCE</scope>
    <source>
        <strain evidence="6">WA0000018081</strain>
    </source>
</reference>
<dbReference type="AlphaFoldDB" id="A0A8H7VQ79"/>